<dbReference type="EC" id="2.3.1.41" evidence="5"/>
<dbReference type="PANTHER" id="PTHR11712">
    <property type="entry name" value="POLYKETIDE SYNTHASE-RELATED"/>
    <property type="match status" value="1"/>
</dbReference>
<feature type="domain" description="Ketosynthase family 3 (KS3)" evidence="4">
    <location>
        <begin position="1"/>
        <end position="386"/>
    </location>
</feature>
<gene>
    <name evidence="5" type="primary">kasA</name>
    <name evidence="5" type="ORF">SAMEA44541418_00866</name>
</gene>
<sequence length="395" mass="42219">MHIEKKVVPLPNEITKHPMAYIHTYNIVTPLGHNLQHTLAELLRGKSAIAPHQGYGQLEPIPLSVVPTQPLQQHYHAHYQQPATKLEQMLLLCASPLIEAITVTKRTALVLSTTKGNITDLSNPHTQPLPFLSDLAHTLAHRLGITTQPIVLSNACVSGAMALSVADRLLEGGIYDSALVLAGDVVSEFVLSGFASFQALSAQPCKPYDAHRDGITLGEAAAAVYLTRNPQGASAKILGSSSINDANHISGPSRTGEGLYQSVQNAMRQANITHEALALINAHGTGTLYNDEMESIAFARAGLTHVPLNSYKGYFGHTLGASGLLETVLTAALLRQGLLLKSIGFETLGVSEPINVLTTTQKTNRRHFLKTASGFGGSNTALVLEVSSQRSESKE</sequence>
<keyword evidence="5" id="KW-0012">Acyltransferase</keyword>
<dbReference type="GO" id="GO:0004315">
    <property type="term" value="F:3-oxoacyl-[acyl-carrier-protein] synthase activity"/>
    <property type="evidence" value="ECO:0007669"/>
    <property type="project" value="UniProtKB-EC"/>
</dbReference>
<dbReference type="PANTHER" id="PTHR11712:SF347">
    <property type="entry name" value="BETA KETOACYL-ACYL CARRIER PROTEIN SYNTHASE"/>
    <property type="match status" value="1"/>
</dbReference>
<dbReference type="InterPro" id="IPR000794">
    <property type="entry name" value="Beta-ketoacyl_synthase"/>
</dbReference>
<reference evidence="5 6" key="1">
    <citation type="submission" date="2017-06" db="EMBL/GenBank/DDBJ databases">
        <authorList>
            <consortium name="Pathogen Informatics"/>
        </authorList>
    </citation>
    <scope>NUCLEOTIDE SEQUENCE [LARGE SCALE GENOMIC DNA]</scope>
    <source>
        <strain evidence="5 6">NCTC12947</strain>
    </source>
</reference>
<dbReference type="Pfam" id="PF02801">
    <property type="entry name" value="Ketoacyl-synt_C"/>
    <property type="match status" value="1"/>
</dbReference>
<evidence type="ECO:0000256" key="2">
    <source>
        <dbReference type="ARBA" id="ARBA00022679"/>
    </source>
</evidence>
<organism evidence="5 6">
    <name type="scientific">Capnocytophaga haemolytica</name>
    <dbReference type="NCBI Taxonomy" id="45243"/>
    <lineage>
        <taxon>Bacteria</taxon>
        <taxon>Pseudomonadati</taxon>
        <taxon>Bacteroidota</taxon>
        <taxon>Flavobacteriia</taxon>
        <taxon>Flavobacteriales</taxon>
        <taxon>Flavobacteriaceae</taxon>
        <taxon>Capnocytophaga</taxon>
    </lineage>
</organism>
<dbReference type="InterPro" id="IPR020841">
    <property type="entry name" value="PKS_Beta-ketoAc_synthase_dom"/>
</dbReference>
<name>A0AAX2GWN0_9FLAO</name>
<evidence type="ECO:0000256" key="3">
    <source>
        <dbReference type="RuleBase" id="RU003694"/>
    </source>
</evidence>
<dbReference type="Gene3D" id="3.40.47.10">
    <property type="match status" value="1"/>
</dbReference>
<dbReference type="Pfam" id="PF00109">
    <property type="entry name" value="ketoacyl-synt"/>
    <property type="match status" value="1"/>
</dbReference>
<comment type="similarity">
    <text evidence="1 3">Belongs to the thiolase-like superfamily. Beta-ketoacyl-ACP synthases family.</text>
</comment>
<dbReference type="GO" id="GO:0006633">
    <property type="term" value="P:fatty acid biosynthetic process"/>
    <property type="evidence" value="ECO:0007669"/>
    <property type="project" value="TreeGrafter"/>
</dbReference>
<dbReference type="SUPFAM" id="SSF53901">
    <property type="entry name" value="Thiolase-like"/>
    <property type="match status" value="2"/>
</dbReference>
<evidence type="ECO:0000313" key="6">
    <source>
        <dbReference type="Proteomes" id="UP000215539"/>
    </source>
</evidence>
<dbReference type="InterPro" id="IPR016039">
    <property type="entry name" value="Thiolase-like"/>
</dbReference>
<evidence type="ECO:0000259" key="4">
    <source>
        <dbReference type="PROSITE" id="PS52004"/>
    </source>
</evidence>
<proteinExistence type="inferred from homology"/>
<dbReference type="AlphaFoldDB" id="A0AAX2GWN0"/>
<keyword evidence="2 3" id="KW-0808">Transferase</keyword>
<protein>
    <submittedName>
        <fullName evidence="5">3-oxoacyl-[acyl-carrier-protein] synthase 1</fullName>
        <ecNumber evidence="5">2.3.1.41</ecNumber>
    </submittedName>
</protein>
<dbReference type="SMART" id="SM00825">
    <property type="entry name" value="PKS_KS"/>
    <property type="match status" value="1"/>
</dbReference>
<accession>A0AAX2GWN0</accession>
<evidence type="ECO:0000256" key="1">
    <source>
        <dbReference type="ARBA" id="ARBA00008467"/>
    </source>
</evidence>
<evidence type="ECO:0000313" key="5">
    <source>
        <dbReference type="EMBL" id="SNV07197.1"/>
    </source>
</evidence>
<dbReference type="InterPro" id="IPR014030">
    <property type="entry name" value="Ketoacyl_synth_N"/>
</dbReference>
<dbReference type="EMBL" id="LT906449">
    <property type="protein sequence ID" value="SNV07197.1"/>
    <property type="molecule type" value="Genomic_DNA"/>
</dbReference>
<dbReference type="PROSITE" id="PS52004">
    <property type="entry name" value="KS3_2"/>
    <property type="match status" value="1"/>
</dbReference>
<dbReference type="InterPro" id="IPR014031">
    <property type="entry name" value="Ketoacyl_synth_C"/>
</dbReference>
<dbReference type="Proteomes" id="UP000215539">
    <property type="component" value="Chromosome 1"/>
</dbReference>